<accession>A0A4R1MJG7</accession>
<dbReference type="OrthoDB" id="9802008at2"/>
<evidence type="ECO:0000313" key="14">
    <source>
        <dbReference type="Proteomes" id="UP000294545"/>
    </source>
</evidence>
<dbReference type="PROSITE" id="PS51176">
    <property type="entry name" value="PDH_ADH"/>
    <property type="match status" value="1"/>
</dbReference>
<dbReference type="AlphaFoldDB" id="A0A4R1MJG7"/>
<evidence type="ECO:0000256" key="1">
    <source>
        <dbReference type="ARBA" id="ARBA00005067"/>
    </source>
</evidence>
<dbReference type="Gene3D" id="3.40.50.720">
    <property type="entry name" value="NAD(P)-binding Rossmann-like Domain"/>
    <property type="match status" value="1"/>
</dbReference>
<dbReference type="GO" id="GO:0008977">
    <property type="term" value="F:prephenate dehydrogenase (NAD+) activity"/>
    <property type="evidence" value="ECO:0007669"/>
    <property type="project" value="UniProtKB-EC"/>
</dbReference>
<keyword evidence="5" id="KW-0827">Tyrosine biosynthesis</keyword>
<evidence type="ECO:0000256" key="7">
    <source>
        <dbReference type="ARBA" id="ARBA00023002"/>
    </source>
</evidence>
<gene>
    <name evidence="13" type="ORF">EDC19_2012</name>
</gene>
<evidence type="ECO:0000313" key="13">
    <source>
        <dbReference type="EMBL" id="TCK92856.1"/>
    </source>
</evidence>
<comment type="caution">
    <text evidence="13">The sequence shown here is derived from an EMBL/GenBank/DDBJ whole genome shotgun (WGS) entry which is preliminary data.</text>
</comment>
<keyword evidence="14" id="KW-1185">Reference proteome</keyword>
<evidence type="ECO:0000256" key="2">
    <source>
        <dbReference type="ARBA" id="ARBA00007964"/>
    </source>
</evidence>
<dbReference type="EC" id="1.3.1.12" evidence="3"/>
<dbReference type="Pfam" id="PF02153">
    <property type="entry name" value="PDH_N"/>
    <property type="match status" value="1"/>
</dbReference>
<dbReference type="InterPro" id="IPR003099">
    <property type="entry name" value="Prephen_DH"/>
</dbReference>
<dbReference type="SUPFAM" id="SSF55021">
    <property type="entry name" value="ACT-like"/>
    <property type="match status" value="1"/>
</dbReference>
<evidence type="ECO:0000256" key="4">
    <source>
        <dbReference type="ARBA" id="ARBA00016891"/>
    </source>
</evidence>
<reference evidence="13 14" key="1">
    <citation type="submission" date="2019-03" db="EMBL/GenBank/DDBJ databases">
        <title>Genomic Encyclopedia of Type Strains, Phase IV (KMG-IV): sequencing the most valuable type-strain genomes for metagenomic binning, comparative biology and taxonomic classification.</title>
        <authorList>
            <person name="Goeker M."/>
        </authorList>
    </citation>
    <scope>NUCLEOTIDE SEQUENCE [LARGE SCALE GENOMIC DNA]</scope>
    <source>
        <strain evidence="13 14">DSM 24176</strain>
    </source>
</reference>
<evidence type="ECO:0000256" key="9">
    <source>
        <dbReference type="ARBA" id="ARBA00023141"/>
    </source>
</evidence>
<dbReference type="PROSITE" id="PS51671">
    <property type="entry name" value="ACT"/>
    <property type="match status" value="1"/>
</dbReference>
<keyword evidence="6" id="KW-0028">Amino-acid biosynthesis</keyword>
<organism evidence="13 14">
    <name type="scientific">Natranaerovirga hydrolytica</name>
    <dbReference type="NCBI Taxonomy" id="680378"/>
    <lineage>
        <taxon>Bacteria</taxon>
        <taxon>Bacillati</taxon>
        <taxon>Bacillota</taxon>
        <taxon>Clostridia</taxon>
        <taxon>Lachnospirales</taxon>
        <taxon>Natranaerovirgaceae</taxon>
        <taxon>Natranaerovirga</taxon>
    </lineage>
</organism>
<feature type="domain" description="ACT" evidence="12">
    <location>
        <begin position="296"/>
        <end position="365"/>
    </location>
</feature>
<keyword evidence="7" id="KW-0560">Oxidoreductase</keyword>
<evidence type="ECO:0000259" key="12">
    <source>
        <dbReference type="PROSITE" id="PS51671"/>
    </source>
</evidence>
<evidence type="ECO:0000256" key="5">
    <source>
        <dbReference type="ARBA" id="ARBA00022498"/>
    </source>
</evidence>
<evidence type="ECO:0000256" key="6">
    <source>
        <dbReference type="ARBA" id="ARBA00022605"/>
    </source>
</evidence>
<dbReference type="GO" id="GO:0004665">
    <property type="term" value="F:prephenate dehydrogenase (NADP+) activity"/>
    <property type="evidence" value="ECO:0007669"/>
    <property type="project" value="InterPro"/>
</dbReference>
<dbReference type="InterPro" id="IPR046825">
    <property type="entry name" value="PDH_C"/>
</dbReference>
<evidence type="ECO:0000256" key="3">
    <source>
        <dbReference type="ARBA" id="ARBA00012068"/>
    </source>
</evidence>
<dbReference type="InterPro" id="IPR045865">
    <property type="entry name" value="ACT-like_dom_sf"/>
</dbReference>
<dbReference type="UniPathway" id="UPA00122">
    <property type="reaction ID" value="UER00961"/>
</dbReference>
<dbReference type="PANTHER" id="PTHR21363:SF0">
    <property type="entry name" value="PREPHENATE DEHYDROGENASE [NADP(+)]"/>
    <property type="match status" value="1"/>
</dbReference>
<dbReference type="SUPFAM" id="SSF48179">
    <property type="entry name" value="6-phosphogluconate dehydrogenase C-terminal domain-like"/>
    <property type="match status" value="1"/>
</dbReference>
<dbReference type="InterPro" id="IPR050812">
    <property type="entry name" value="Preph/Arog_dehydrog"/>
</dbReference>
<sequence>MHNINQISIIGLGLIGGSLAKTIRFRNLPIKTFAYDANVSTLKQAKDEGIIDEYTTTLTKQFLSSDIIFLCAPVEYNNELLNTIKNDLSSNSIITDVGSVKQNIHETVDKTIIEDIFIGGHPMAGSEKSGYNASTHYLLENAYYVLTPSKKVSQDKVTLLNDFVKAIGAIPILLNYNEHDYATAAISHVPHIVASSLVNLVKSSDQNGLMKQLAAGGFKDITRIASASPDLWKQISLTNKDQILKILTNYIQQLNTFKDNLMEDDADSIFEFFNEANDYRNSFADPSTSIIEKSYSIMVDIPDELGIIGKIATLLSEHQISIKNIGIVHNREFENGVLKIIFYNNESQLKSIKILKSYNYTVYER</sequence>
<comment type="similarity">
    <text evidence="2">Belongs to the prephenate/arogenate dehydrogenase family.</text>
</comment>
<evidence type="ECO:0000256" key="10">
    <source>
        <dbReference type="ARBA" id="ARBA00049260"/>
    </source>
</evidence>
<dbReference type="FunFam" id="3.40.50.720:FF:000208">
    <property type="entry name" value="Prephenate dehydrogenase"/>
    <property type="match status" value="1"/>
</dbReference>
<dbReference type="PANTHER" id="PTHR21363">
    <property type="entry name" value="PREPHENATE DEHYDROGENASE"/>
    <property type="match status" value="1"/>
</dbReference>
<comment type="catalytic activity">
    <reaction evidence="10">
        <text>prephenate + NAD(+) = 3-(4-hydroxyphenyl)pyruvate + CO2 + NADH</text>
        <dbReference type="Rhea" id="RHEA:13869"/>
        <dbReference type="ChEBI" id="CHEBI:16526"/>
        <dbReference type="ChEBI" id="CHEBI:29934"/>
        <dbReference type="ChEBI" id="CHEBI:36242"/>
        <dbReference type="ChEBI" id="CHEBI:57540"/>
        <dbReference type="ChEBI" id="CHEBI:57945"/>
        <dbReference type="EC" id="1.3.1.12"/>
    </reaction>
</comment>
<dbReference type="Proteomes" id="UP000294545">
    <property type="component" value="Unassembled WGS sequence"/>
</dbReference>
<dbReference type="Pfam" id="PF20463">
    <property type="entry name" value="PDH_C"/>
    <property type="match status" value="1"/>
</dbReference>
<protein>
    <recommendedName>
        <fullName evidence="4">Prephenate dehydrogenase</fullName>
        <ecNumber evidence="3">1.3.1.12</ecNumber>
    </recommendedName>
</protein>
<dbReference type="InterPro" id="IPR002912">
    <property type="entry name" value="ACT_dom"/>
</dbReference>
<keyword evidence="8" id="KW-0520">NAD</keyword>
<name>A0A4R1MJG7_9FIRM</name>
<dbReference type="FunFam" id="1.10.3660.10:FF:000003">
    <property type="entry name" value="Prephenate dehydrogenase"/>
    <property type="match status" value="1"/>
</dbReference>
<comment type="pathway">
    <text evidence="1">Amino-acid biosynthesis; L-tyrosine biosynthesis; (4-hydroxyphenyl)pyruvate from prephenate (NAD(+) route): step 1/1.</text>
</comment>
<dbReference type="Gene3D" id="1.10.3660.10">
    <property type="entry name" value="6-phosphogluconate dehydrogenase C-terminal like domain"/>
    <property type="match status" value="1"/>
</dbReference>
<keyword evidence="9" id="KW-0057">Aromatic amino acid biosynthesis</keyword>
<dbReference type="GO" id="GO:0070403">
    <property type="term" value="F:NAD+ binding"/>
    <property type="evidence" value="ECO:0007669"/>
    <property type="project" value="InterPro"/>
</dbReference>
<evidence type="ECO:0000256" key="8">
    <source>
        <dbReference type="ARBA" id="ARBA00023027"/>
    </source>
</evidence>
<dbReference type="InterPro" id="IPR008927">
    <property type="entry name" value="6-PGluconate_DH-like_C_sf"/>
</dbReference>
<proteinExistence type="inferred from homology"/>
<dbReference type="SUPFAM" id="SSF51735">
    <property type="entry name" value="NAD(P)-binding Rossmann-fold domains"/>
    <property type="match status" value="1"/>
</dbReference>
<dbReference type="InterPro" id="IPR046826">
    <property type="entry name" value="PDH_N"/>
</dbReference>
<dbReference type="EMBL" id="SMGQ01000013">
    <property type="protein sequence ID" value="TCK92856.1"/>
    <property type="molecule type" value="Genomic_DNA"/>
</dbReference>
<feature type="domain" description="Prephenate/arogenate dehydrogenase" evidence="11">
    <location>
        <begin position="5"/>
        <end position="291"/>
    </location>
</feature>
<dbReference type="InterPro" id="IPR036291">
    <property type="entry name" value="NAD(P)-bd_dom_sf"/>
</dbReference>
<evidence type="ECO:0000259" key="11">
    <source>
        <dbReference type="PROSITE" id="PS51176"/>
    </source>
</evidence>
<dbReference type="GO" id="GO:0006571">
    <property type="term" value="P:tyrosine biosynthetic process"/>
    <property type="evidence" value="ECO:0007669"/>
    <property type="project" value="UniProtKB-UniPathway"/>
</dbReference>